<accession>A0ABY8QGA3</accession>
<evidence type="ECO:0000313" key="1">
    <source>
        <dbReference type="EMBL" id="WGW03650.1"/>
    </source>
</evidence>
<dbReference type="RefSeq" id="WP_282300280.1">
    <property type="nucleotide sequence ID" value="NZ_CP124616.1"/>
</dbReference>
<organism evidence="1 2">
    <name type="scientific">Tropicibacter oceani</name>
    <dbReference type="NCBI Taxonomy" id="3058420"/>
    <lineage>
        <taxon>Bacteria</taxon>
        <taxon>Pseudomonadati</taxon>
        <taxon>Pseudomonadota</taxon>
        <taxon>Alphaproteobacteria</taxon>
        <taxon>Rhodobacterales</taxon>
        <taxon>Roseobacteraceae</taxon>
        <taxon>Tropicibacter</taxon>
    </lineage>
</organism>
<reference evidence="1 2" key="1">
    <citation type="submission" date="2023-05" db="EMBL/GenBank/DDBJ databases">
        <title>YMD87, complete Genome.</title>
        <authorList>
            <person name="Zhang J."/>
            <person name="Xu X."/>
        </authorList>
    </citation>
    <scope>NUCLEOTIDE SEQUENCE [LARGE SCALE GENOMIC DNA]</scope>
    <source>
        <strain evidence="1 2">YMD87</strain>
    </source>
</reference>
<dbReference type="Proteomes" id="UP001241605">
    <property type="component" value="Chromosome"/>
</dbReference>
<proteinExistence type="predicted"/>
<dbReference type="EMBL" id="CP124616">
    <property type="protein sequence ID" value="WGW03650.1"/>
    <property type="molecule type" value="Genomic_DNA"/>
</dbReference>
<keyword evidence="2" id="KW-1185">Reference proteome</keyword>
<evidence type="ECO:0000313" key="2">
    <source>
        <dbReference type="Proteomes" id="UP001241605"/>
    </source>
</evidence>
<gene>
    <name evidence="1" type="ORF">QF118_17290</name>
</gene>
<sequence>MAKRLDPRRLRAVLTYDVPELARALGVTQGTVRAMIRRGLPTLNSQRPTLILGSAAKAYIEVANVQARSPLEPDQLFCLTCKAPRHPWGGMVDLVRTRRAPRIEGLCEVCEGKCSRVVSAAKIPEIARIFDLATSDGK</sequence>
<name>A0ABY8QGA3_9RHOB</name>
<protein>
    <submittedName>
        <fullName evidence="1">Helix-turn-helix domain-containing protein</fullName>
    </submittedName>
</protein>